<protein>
    <submittedName>
        <fullName evidence="2">DNA-binding helix-turn-helix protein</fullName>
    </submittedName>
</protein>
<dbReference type="GO" id="GO:0003677">
    <property type="term" value="F:DNA binding"/>
    <property type="evidence" value="ECO:0007669"/>
    <property type="project" value="UniProtKB-KW"/>
</dbReference>
<evidence type="ECO:0000259" key="1">
    <source>
        <dbReference type="PROSITE" id="PS50943"/>
    </source>
</evidence>
<dbReference type="CDD" id="cd00093">
    <property type="entry name" value="HTH_XRE"/>
    <property type="match status" value="1"/>
</dbReference>
<dbReference type="Pfam" id="PF01381">
    <property type="entry name" value="HTH_3"/>
    <property type="match status" value="1"/>
</dbReference>
<evidence type="ECO:0000313" key="3">
    <source>
        <dbReference type="Proteomes" id="UP000051655"/>
    </source>
</evidence>
<name>A0A0R2JD28_9LACO</name>
<dbReference type="InterPro" id="IPR053163">
    <property type="entry name" value="HTH-type_regulator_Rgg"/>
</dbReference>
<dbReference type="PATRIC" id="fig|1616.3.peg.422"/>
<keyword evidence="2" id="KW-0238">DNA-binding</keyword>
<dbReference type="OrthoDB" id="1150409at2"/>
<dbReference type="InterPro" id="IPR001387">
    <property type="entry name" value="Cro/C1-type_HTH"/>
</dbReference>
<keyword evidence="3" id="KW-1185">Reference proteome</keyword>
<dbReference type="SUPFAM" id="SSF48452">
    <property type="entry name" value="TPR-like"/>
    <property type="match status" value="1"/>
</dbReference>
<feature type="domain" description="HTH cro/C1-type" evidence="1">
    <location>
        <begin position="9"/>
        <end position="62"/>
    </location>
</feature>
<dbReference type="AlphaFoldDB" id="A0A0R2JD28"/>
<proteinExistence type="predicted"/>
<evidence type="ECO:0000313" key="2">
    <source>
        <dbReference type="EMBL" id="KRN75251.1"/>
    </source>
</evidence>
<reference evidence="2 3" key="1">
    <citation type="journal article" date="2015" name="Genome Announc.">
        <title>Expanding the biotechnology potential of lactobacilli through comparative genomics of 213 strains and associated genera.</title>
        <authorList>
            <person name="Sun Z."/>
            <person name="Harris H.M."/>
            <person name="McCann A."/>
            <person name="Guo C."/>
            <person name="Argimon S."/>
            <person name="Zhang W."/>
            <person name="Yang X."/>
            <person name="Jeffery I.B."/>
            <person name="Cooney J.C."/>
            <person name="Kagawa T.F."/>
            <person name="Liu W."/>
            <person name="Song Y."/>
            <person name="Salvetti E."/>
            <person name="Wrobel A."/>
            <person name="Rasinkangas P."/>
            <person name="Parkhill J."/>
            <person name="Rea M.C."/>
            <person name="O'Sullivan O."/>
            <person name="Ritari J."/>
            <person name="Douillard F.P."/>
            <person name="Paul Ross R."/>
            <person name="Yang R."/>
            <person name="Briner A.E."/>
            <person name="Felis G.E."/>
            <person name="de Vos W.M."/>
            <person name="Barrangou R."/>
            <person name="Klaenhammer T.R."/>
            <person name="Caufield P.W."/>
            <person name="Cui Y."/>
            <person name="Zhang H."/>
            <person name="O'Toole P.W."/>
        </authorList>
    </citation>
    <scope>NUCLEOTIDE SEQUENCE [LARGE SCALE GENOMIC DNA]</scope>
    <source>
        <strain evidence="2 3">DSM 20593</strain>
    </source>
</reference>
<organism evidence="2 3">
    <name type="scientific">Weissella kandleri</name>
    <dbReference type="NCBI Taxonomy" id="1616"/>
    <lineage>
        <taxon>Bacteria</taxon>
        <taxon>Bacillati</taxon>
        <taxon>Bacillota</taxon>
        <taxon>Bacilli</taxon>
        <taxon>Lactobacillales</taxon>
        <taxon>Lactobacillaceae</taxon>
        <taxon>Weissella</taxon>
    </lineage>
</organism>
<dbReference type="Proteomes" id="UP000051655">
    <property type="component" value="Unassembled WGS sequence"/>
</dbReference>
<dbReference type="InterPro" id="IPR010982">
    <property type="entry name" value="Lambda_DNA-bd_dom_sf"/>
</dbReference>
<dbReference type="InterPro" id="IPR011990">
    <property type="entry name" value="TPR-like_helical_dom_sf"/>
</dbReference>
<dbReference type="Gene3D" id="1.25.40.10">
    <property type="entry name" value="Tetratricopeptide repeat domain"/>
    <property type="match status" value="1"/>
</dbReference>
<accession>A0A0R2JD28</accession>
<sequence length="268" mass="30890">MKFELGPIIKKERKLKHISQQELSEGICSQAMLSSIENNKYIPNINLFLKLCKRLDISLDDISLTNNFDISEFDNINKKISMLCNNHDYRKLKLFLLNESTVNGLKTDKQLQAYYYYLGVAELNDGNNMKNAVNNFKLSLACESGNTNSCLFILAKCSIGYVYSLQGKSHIVMGLLKETLRLIDSVKYEENLNIIYYVVALSYYRLGKYQNSLECIELGIKFITNHNSHYMLANSYRLLAETSNNNIDLHNKSDFLSQLFSEPVFDKY</sequence>
<dbReference type="RefSeq" id="WP_057754028.1">
    <property type="nucleotide sequence ID" value="NZ_JQBP01000002.1"/>
</dbReference>
<dbReference type="PANTHER" id="PTHR37038:SF14">
    <property type="entry name" value="TRANSCRIPTIONAL ACTIVATOR"/>
    <property type="match status" value="1"/>
</dbReference>
<dbReference type="SUPFAM" id="SSF47413">
    <property type="entry name" value="lambda repressor-like DNA-binding domains"/>
    <property type="match status" value="1"/>
</dbReference>
<gene>
    <name evidence="2" type="ORF">IV73_GL000409</name>
</gene>
<dbReference type="EMBL" id="JQBP01000002">
    <property type="protein sequence ID" value="KRN75251.1"/>
    <property type="molecule type" value="Genomic_DNA"/>
</dbReference>
<dbReference type="STRING" id="1616.IV73_GL000409"/>
<dbReference type="SMART" id="SM00530">
    <property type="entry name" value="HTH_XRE"/>
    <property type="match status" value="1"/>
</dbReference>
<dbReference type="PROSITE" id="PS50943">
    <property type="entry name" value="HTH_CROC1"/>
    <property type="match status" value="1"/>
</dbReference>
<comment type="caution">
    <text evidence="2">The sequence shown here is derived from an EMBL/GenBank/DDBJ whole genome shotgun (WGS) entry which is preliminary data.</text>
</comment>
<dbReference type="PANTHER" id="PTHR37038">
    <property type="entry name" value="TRANSCRIPTIONAL REGULATOR-RELATED"/>
    <property type="match status" value="1"/>
</dbReference>